<dbReference type="Proteomes" id="UP000594262">
    <property type="component" value="Unplaced"/>
</dbReference>
<accession>A0A7M6DRM0</accession>
<dbReference type="AlphaFoldDB" id="A0A7M6DRM0"/>
<keyword evidence="2" id="KW-1185">Reference proteome</keyword>
<protein>
    <submittedName>
        <fullName evidence="1">Uncharacterized protein</fullName>
    </submittedName>
</protein>
<organism evidence="1 2">
    <name type="scientific">Clytia hemisphaerica</name>
    <dbReference type="NCBI Taxonomy" id="252671"/>
    <lineage>
        <taxon>Eukaryota</taxon>
        <taxon>Metazoa</taxon>
        <taxon>Cnidaria</taxon>
        <taxon>Hydrozoa</taxon>
        <taxon>Hydroidolina</taxon>
        <taxon>Leptothecata</taxon>
        <taxon>Obeliida</taxon>
        <taxon>Clytiidae</taxon>
        <taxon>Clytia</taxon>
    </lineage>
</organism>
<evidence type="ECO:0000313" key="2">
    <source>
        <dbReference type="Proteomes" id="UP000594262"/>
    </source>
</evidence>
<name>A0A7M6DRM0_9CNID</name>
<dbReference type="EnsemblMetazoa" id="CLYHEMT024705.1">
    <property type="protein sequence ID" value="CLYHEMP024705.1"/>
    <property type="gene ID" value="CLYHEMG024705"/>
</dbReference>
<evidence type="ECO:0000313" key="1">
    <source>
        <dbReference type="EnsemblMetazoa" id="CLYHEMP024705.1"/>
    </source>
</evidence>
<reference evidence="1" key="1">
    <citation type="submission" date="2021-01" db="UniProtKB">
        <authorList>
            <consortium name="EnsemblMetazoa"/>
        </authorList>
    </citation>
    <scope>IDENTIFICATION</scope>
</reference>
<sequence length="115" mass="13310">MTYPFRMEHHFRLLNIKTTIQVSDSFVKLRSEMRFLFKMKHHYQPVNIKITIYVADSPTFVISSFKNKYASSASCVKLVCKLHGKCSLKVLNNDSSLQGMYLTSRRCILSLNVKG</sequence>
<proteinExistence type="predicted"/>